<dbReference type="OrthoDB" id="274720at2"/>
<keyword evidence="2" id="KW-1185">Reference proteome</keyword>
<organism evidence="1 2">
    <name type="scientific">Rosistilla carotiformis</name>
    <dbReference type="NCBI Taxonomy" id="2528017"/>
    <lineage>
        <taxon>Bacteria</taxon>
        <taxon>Pseudomonadati</taxon>
        <taxon>Planctomycetota</taxon>
        <taxon>Planctomycetia</taxon>
        <taxon>Pirellulales</taxon>
        <taxon>Pirellulaceae</taxon>
        <taxon>Rosistilla</taxon>
    </lineage>
</organism>
<dbReference type="EMBL" id="CP036348">
    <property type="protein sequence ID" value="QDV67406.1"/>
    <property type="molecule type" value="Genomic_DNA"/>
</dbReference>
<protein>
    <submittedName>
        <fullName evidence="1">Uncharacterized protein</fullName>
    </submittedName>
</protein>
<dbReference type="RefSeq" id="WP_145091528.1">
    <property type="nucleotide sequence ID" value="NZ_CP036348.1"/>
</dbReference>
<accession>A0A518JPE4</accession>
<dbReference type="KEGG" id="rcf:Poly24_11010"/>
<evidence type="ECO:0000313" key="2">
    <source>
        <dbReference type="Proteomes" id="UP000315082"/>
    </source>
</evidence>
<reference evidence="1 2" key="1">
    <citation type="submission" date="2019-02" db="EMBL/GenBank/DDBJ databases">
        <title>Deep-cultivation of Planctomycetes and their phenomic and genomic characterization uncovers novel biology.</title>
        <authorList>
            <person name="Wiegand S."/>
            <person name="Jogler M."/>
            <person name="Boedeker C."/>
            <person name="Pinto D."/>
            <person name="Vollmers J."/>
            <person name="Rivas-Marin E."/>
            <person name="Kohn T."/>
            <person name="Peeters S.H."/>
            <person name="Heuer A."/>
            <person name="Rast P."/>
            <person name="Oberbeckmann S."/>
            <person name="Bunk B."/>
            <person name="Jeske O."/>
            <person name="Meyerdierks A."/>
            <person name="Storesund J.E."/>
            <person name="Kallscheuer N."/>
            <person name="Luecker S."/>
            <person name="Lage O.M."/>
            <person name="Pohl T."/>
            <person name="Merkel B.J."/>
            <person name="Hornburger P."/>
            <person name="Mueller R.-W."/>
            <person name="Bruemmer F."/>
            <person name="Labrenz M."/>
            <person name="Spormann A.M."/>
            <person name="Op den Camp H."/>
            <person name="Overmann J."/>
            <person name="Amann R."/>
            <person name="Jetten M.S.M."/>
            <person name="Mascher T."/>
            <person name="Medema M.H."/>
            <person name="Devos D.P."/>
            <person name="Kaster A.-K."/>
            <person name="Ovreas L."/>
            <person name="Rohde M."/>
            <person name="Galperin M.Y."/>
            <person name="Jogler C."/>
        </authorList>
    </citation>
    <scope>NUCLEOTIDE SEQUENCE [LARGE SCALE GENOMIC DNA]</scope>
    <source>
        <strain evidence="1 2">Poly24</strain>
    </source>
</reference>
<gene>
    <name evidence="1" type="ORF">Poly24_11010</name>
</gene>
<name>A0A518JPE4_9BACT</name>
<dbReference type="AlphaFoldDB" id="A0A518JPE4"/>
<proteinExistence type="predicted"/>
<dbReference type="Proteomes" id="UP000315082">
    <property type="component" value="Chromosome"/>
</dbReference>
<sequence length="160" mass="17878">MAVKKQPDPPGETLQEGANDWFRIFLKHLEINFVETGGALSADSTSTDYSIAAVQAVKLTLLDSGLNDEQILSIFGRAALESLKIPEKSRWTTELNKRRFELIDADIQGTLSHSEQLELAGLTQLMRQHIDSEMNLPLAGAKKLHRYLTELDSERSESEP</sequence>
<evidence type="ECO:0000313" key="1">
    <source>
        <dbReference type="EMBL" id="QDV67406.1"/>
    </source>
</evidence>